<comment type="caution">
    <text evidence="1">The sequence shown here is derived from an EMBL/GenBank/DDBJ whole genome shotgun (WGS) entry which is preliminary data.</text>
</comment>
<organism evidence="1 2">
    <name type="scientific">Leptospira borgpetersenii serovar Pomona str. 200901868</name>
    <dbReference type="NCBI Taxonomy" id="1192866"/>
    <lineage>
        <taxon>Bacteria</taxon>
        <taxon>Pseudomonadati</taxon>
        <taxon>Spirochaetota</taxon>
        <taxon>Spirochaetia</taxon>
        <taxon>Leptospirales</taxon>
        <taxon>Leptospiraceae</taxon>
        <taxon>Leptospira</taxon>
    </lineage>
</organism>
<evidence type="ECO:0000313" key="1">
    <source>
        <dbReference type="EMBL" id="EMO60988.1"/>
    </source>
</evidence>
<accession>M6WGW5</accession>
<name>M6WGW5_LEPBO</name>
<dbReference type="EMBL" id="AKWF02000110">
    <property type="protein sequence ID" value="EMO60988.1"/>
    <property type="molecule type" value="Genomic_DNA"/>
</dbReference>
<evidence type="ECO:0000313" key="2">
    <source>
        <dbReference type="Proteomes" id="UP000012159"/>
    </source>
</evidence>
<sequence>MEILKKRPCAVEKNIQIYECFIFCLKFFSLFIRESIPDRLILLFFPKIAFDMRCSA</sequence>
<dbReference type="Proteomes" id="UP000012159">
    <property type="component" value="Unassembled WGS sequence"/>
</dbReference>
<gene>
    <name evidence="1" type="ORF">LEP1GSC133_4036</name>
</gene>
<protein>
    <submittedName>
        <fullName evidence="1">Uncharacterized protein</fullName>
    </submittedName>
</protein>
<reference evidence="1 2" key="1">
    <citation type="submission" date="2013-01" db="EMBL/GenBank/DDBJ databases">
        <authorList>
            <person name="Harkins D.M."/>
            <person name="Durkin A.S."/>
            <person name="Brinkac L.M."/>
            <person name="Haft D.H."/>
            <person name="Selengut J.D."/>
            <person name="Sanka R."/>
            <person name="DePew J."/>
            <person name="Purushe J."/>
            <person name="Picardeau M."/>
            <person name="Werts C."/>
            <person name="Goarant C."/>
            <person name="Vinetz J.M."/>
            <person name="Sutton G.G."/>
            <person name="Nierman W.C."/>
            <person name="Fouts D.E."/>
        </authorList>
    </citation>
    <scope>NUCLEOTIDE SEQUENCE [LARGE SCALE GENOMIC DNA]</scope>
    <source>
        <strain evidence="1 2">200901868</strain>
    </source>
</reference>
<dbReference type="AlphaFoldDB" id="M6WGW5"/>
<proteinExistence type="predicted"/>